<dbReference type="PANTHER" id="PTHR30563:SF0">
    <property type="entry name" value="DNA RECOMBINATION PROTEIN RMUC"/>
    <property type="match status" value="1"/>
</dbReference>
<feature type="coiled-coil region" evidence="5">
    <location>
        <begin position="373"/>
        <end position="407"/>
    </location>
</feature>
<keyword evidence="4" id="KW-0233">DNA recombination</keyword>
<keyword evidence="7" id="KW-1185">Reference proteome</keyword>
<evidence type="ECO:0000313" key="7">
    <source>
        <dbReference type="Proteomes" id="UP000198744"/>
    </source>
</evidence>
<dbReference type="Proteomes" id="UP000198744">
    <property type="component" value="Unassembled WGS sequence"/>
</dbReference>
<keyword evidence="3 5" id="KW-0175">Coiled coil</keyword>
<organism evidence="6 7">
    <name type="scientific">Syntrophus gentianae</name>
    <dbReference type="NCBI Taxonomy" id="43775"/>
    <lineage>
        <taxon>Bacteria</taxon>
        <taxon>Pseudomonadati</taxon>
        <taxon>Thermodesulfobacteriota</taxon>
        <taxon>Syntrophia</taxon>
        <taxon>Syntrophales</taxon>
        <taxon>Syntrophaceae</taxon>
        <taxon>Syntrophus</taxon>
    </lineage>
</organism>
<dbReference type="InterPro" id="IPR003798">
    <property type="entry name" value="DNA_recombination_RmuC"/>
</dbReference>
<comment type="function">
    <text evidence="1">Involved in DNA recombination.</text>
</comment>
<name>A0A1H7YM78_9BACT</name>
<reference evidence="6 7" key="1">
    <citation type="submission" date="2016-10" db="EMBL/GenBank/DDBJ databases">
        <authorList>
            <person name="de Groot N.N."/>
        </authorList>
    </citation>
    <scope>NUCLEOTIDE SEQUENCE [LARGE SCALE GENOMIC DNA]</scope>
    <source>
        <strain evidence="6 7">DSM 8423</strain>
    </source>
</reference>
<gene>
    <name evidence="6" type="ORF">SAMN04489760_11718</name>
</gene>
<evidence type="ECO:0000256" key="3">
    <source>
        <dbReference type="ARBA" id="ARBA00023054"/>
    </source>
</evidence>
<dbReference type="PANTHER" id="PTHR30563">
    <property type="entry name" value="DNA RECOMBINATION PROTEIN RMUC"/>
    <property type="match status" value="1"/>
</dbReference>
<evidence type="ECO:0000313" key="6">
    <source>
        <dbReference type="EMBL" id="SEM47220.1"/>
    </source>
</evidence>
<evidence type="ECO:0000256" key="4">
    <source>
        <dbReference type="ARBA" id="ARBA00023172"/>
    </source>
</evidence>
<dbReference type="AlphaFoldDB" id="A0A1H7YM78"/>
<dbReference type="EMBL" id="FOBS01000017">
    <property type="protein sequence ID" value="SEM47220.1"/>
    <property type="molecule type" value="Genomic_DNA"/>
</dbReference>
<evidence type="ECO:0000256" key="1">
    <source>
        <dbReference type="ARBA" id="ARBA00003416"/>
    </source>
</evidence>
<evidence type="ECO:0000256" key="5">
    <source>
        <dbReference type="SAM" id="Coils"/>
    </source>
</evidence>
<protein>
    <submittedName>
        <fullName evidence="6">DNA recombination protein RmuC</fullName>
    </submittedName>
</protein>
<sequence>MMSPIVLLILIVLAATAVILLLVLVFRKVPVDPNFLAEILGFIERSNERVERTVRDEISRNREESANALRQSREELAGTLKGVGDTLHQQVMTLTRINEQKLETLRLSVEEKLQAIQVDNAGQLDRMRATVEEKLQGTLETRLGESFRQVSERLEQVYRGLGEMQALASGVGDLKKVLTNVKTRGVWGEVQLGAMLEQVLPPDLYAENLATKDSGERVEFAVKLPGRDRGPDEVVWLPIDAKFPMEDYLRLLDVQEKAETEGTEVAARQLESRIRQCARDICEKYINPPKTTDFAVLFLPTEGLFAEVVRRSGLVEYVQREFKVVIAGPSTLWSLLNSLQMGFRTLAIEKRSSEVWSLLAAVKTEWTKYGEVLGKVQKKLSEASETLDKAQTRRRAIGRKLKDVQELPDRQAEAVLGVEESLGEKNIPE</sequence>
<comment type="similarity">
    <text evidence="2">Belongs to the RmuC family.</text>
</comment>
<evidence type="ECO:0000256" key="2">
    <source>
        <dbReference type="ARBA" id="ARBA00009840"/>
    </source>
</evidence>
<dbReference type="Pfam" id="PF02646">
    <property type="entry name" value="RmuC"/>
    <property type="match status" value="1"/>
</dbReference>
<dbReference type="GO" id="GO:0006310">
    <property type="term" value="P:DNA recombination"/>
    <property type="evidence" value="ECO:0007669"/>
    <property type="project" value="UniProtKB-KW"/>
</dbReference>
<dbReference type="STRING" id="43775.SAMN04489760_11718"/>
<accession>A0A1H7YM78</accession>
<proteinExistence type="inferred from homology"/>